<sequence length="283" mass="31599">MTGPLPVTLPPLRGEVLSSWISRHADFYGVTPLTMLRHGLPDATSLEAIDFSLTNAQANRIAGMFGVSPQLVRSLSFAGAPKAAHRFIAKSPMQRCGRCTQTDVSPPPILRSELQGWRITCSHCGEPYQDKTTSDGERTLEPYRAAARRGETLLNNHAERRVETWLPPLEIARLLLMRRIPWPPPRDGDLWRYRLLGAIVPDFDAILARETSFPHSPKHPILPLCIRPALLAGVAIIDRAGPPMLKMLHGHMMGENRKRFVMATDHLVSPAIEWGPPQQFQLI</sequence>
<evidence type="ECO:0000313" key="3">
    <source>
        <dbReference type="Proteomes" id="UP000244077"/>
    </source>
</evidence>
<dbReference type="RefSeq" id="WP_082852112.1">
    <property type="nucleotide sequence ID" value="NZ_QAOH01000017.1"/>
</dbReference>
<accession>A0A2T5H897</accession>
<keyword evidence="3" id="KW-1185">Reference proteome</keyword>
<name>A0A2T5H897_9RHOB</name>
<evidence type="ECO:0000259" key="1">
    <source>
        <dbReference type="Pfam" id="PF06527"/>
    </source>
</evidence>
<organism evidence="2 3">
    <name type="scientific">Celeribacter persicus</name>
    <dbReference type="NCBI Taxonomy" id="1651082"/>
    <lineage>
        <taxon>Bacteria</taxon>
        <taxon>Pseudomonadati</taxon>
        <taxon>Pseudomonadota</taxon>
        <taxon>Alphaproteobacteria</taxon>
        <taxon>Rhodobacterales</taxon>
        <taxon>Roseobacteraceae</taxon>
        <taxon>Celeribacter</taxon>
    </lineage>
</organism>
<protein>
    <submittedName>
        <fullName evidence="2">TniQ protein</fullName>
    </submittedName>
</protein>
<feature type="domain" description="TniQ" evidence="1">
    <location>
        <begin position="6"/>
        <end position="118"/>
    </location>
</feature>
<dbReference type="AlphaFoldDB" id="A0A2T5H897"/>
<dbReference type="Proteomes" id="UP000244077">
    <property type="component" value="Unassembled WGS sequence"/>
</dbReference>
<dbReference type="Pfam" id="PF06527">
    <property type="entry name" value="TniQ"/>
    <property type="match status" value="1"/>
</dbReference>
<proteinExistence type="predicted"/>
<reference evidence="2 3" key="1">
    <citation type="submission" date="2018-04" db="EMBL/GenBank/DDBJ databases">
        <title>Genomic Encyclopedia of Archaeal and Bacterial Type Strains, Phase II (KMG-II): from individual species to whole genera.</title>
        <authorList>
            <person name="Goeker M."/>
        </authorList>
    </citation>
    <scope>NUCLEOTIDE SEQUENCE [LARGE SCALE GENOMIC DNA]</scope>
    <source>
        <strain evidence="2 3">DSM 100434</strain>
    </source>
</reference>
<dbReference type="EMBL" id="QAOH01000017">
    <property type="protein sequence ID" value="PTQ67791.1"/>
    <property type="molecule type" value="Genomic_DNA"/>
</dbReference>
<comment type="caution">
    <text evidence="2">The sequence shown here is derived from an EMBL/GenBank/DDBJ whole genome shotgun (WGS) entry which is preliminary data.</text>
</comment>
<gene>
    <name evidence="2" type="ORF">C8N42_11760</name>
</gene>
<evidence type="ECO:0000313" key="2">
    <source>
        <dbReference type="EMBL" id="PTQ67791.1"/>
    </source>
</evidence>
<dbReference type="OrthoDB" id="7820794at2"/>
<dbReference type="InterPro" id="IPR009492">
    <property type="entry name" value="TniQ"/>
</dbReference>